<dbReference type="Gene3D" id="3.20.20.370">
    <property type="entry name" value="Glycoside hydrolase/deacetylase"/>
    <property type="match status" value="1"/>
</dbReference>
<dbReference type="NCBIfam" id="NF003816">
    <property type="entry name" value="PRK05406.1-5"/>
    <property type="match status" value="1"/>
</dbReference>
<dbReference type="GO" id="GO:0017168">
    <property type="term" value="F:5-oxoprolinase (ATP-hydrolyzing) activity"/>
    <property type="evidence" value="ECO:0007669"/>
    <property type="project" value="UniProtKB-EC"/>
</dbReference>
<protein>
    <submittedName>
        <fullName evidence="1">5-oxoprolinase subunit PxpA</fullName>
        <ecNumber evidence="1">3.5.2.9</ecNumber>
    </submittedName>
</protein>
<dbReference type="InterPro" id="IPR011330">
    <property type="entry name" value="Glyco_hydro/deAcase_b/a-brl"/>
</dbReference>
<name>A0AAD0RLP2_PSEO7</name>
<dbReference type="CDD" id="cd10787">
    <property type="entry name" value="LamB_YcsF_like"/>
    <property type="match status" value="1"/>
</dbReference>
<dbReference type="EC" id="3.5.2.9" evidence="1"/>
<sequence>MLLNCDLGESFGAWKMGLDEYVMPHIDMANVACGFHAGDPDVLAQTLQLVNTHQVTLGAHPSYPDRQGFGRRSMQLSEQEIINTLHYQIAAIDGMAKVQGLTLSYVKPHGALYNDMMKSQTLLSCVIKAISHYPSELKLMVLATAQQAKHQQLADDYNVSLIFEAFADRLYTDEGLLTARSEAGAVHDKSALLAQVKQLHQQGSVTTASGKSLTLRADTLCVHGDNEASIALIEEIRNVINQ</sequence>
<reference evidence="1 2" key="1">
    <citation type="submission" date="2018-08" db="EMBL/GenBank/DDBJ databases">
        <title>Whole Genome Sequences of Two Pseudoalteromonas piscicida Strains, DE1-A and DE2-A, which Exhibit Strong Antibacterial Activity against Vibrio vulnificus.</title>
        <authorList>
            <person name="Richards G.P."/>
            <person name="Needleman D.S."/>
            <person name="Watson M.A."/>
            <person name="Polson S.W."/>
        </authorList>
    </citation>
    <scope>NUCLEOTIDE SEQUENCE [LARGE SCALE GENOMIC DNA]</scope>
    <source>
        <strain evidence="1 2">DE2-A</strain>
    </source>
</reference>
<dbReference type="AlphaFoldDB" id="A0AAD0RLP2"/>
<dbReference type="SUPFAM" id="SSF88713">
    <property type="entry name" value="Glycoside hydrolase/deacetylase"/>
    <property type="match status" value="1"/>
</dbReference>
<proteinExistence type="predicted"/>
<dbReference type="NCBIfam" id="NF003814">
    <property type="entry name" value="PRK05406.1-3"/>
    <property type="match status" value="1"/>
</dbReference>
<dbReference type="EMBL" id="CP031762">
    <property type="protein sequence ID" value="AXR04153.1"/>
    <property type="molecule type" value="Genomic_DNA"/>
</dbReference>
<dbReference type="PANTHER" id="PTHR30292">
    <property type="entry name" value="UNCHARACTERIZED PROTEIN YBGL-RELATED"/>
    <property type="match status" value="1"/>
</dbReference>
<keyword evidence="1" id="KW-0378">Hydrolase</keyword>
<dbReference type="PANTHER" id="PTHR30292:SF0">
    <property type="entry name" value="5-OXOPROLINASE SUBUNIT A"/>
    <property type="match status" value="1"/>
</dbReference>
<dbReference type="RefSeq" id="WP_088532815.1">
    <property type="nucleotide sequence ID" value="NZ_CP021647.1"/>
</dbReference>
<dbReference type="GO" id="GO:0005975">
    <property type="term" value="P:carbohydrate metabolic process"/>
    <property type="evidence" value="ECO:0007669"/>
    <property type="project" value="InterPro"/>
</dbReference>
<dbReference type="Pfam" id="PF03746">
    <property type="entry name" value="LamB_YcsF"/>
    <property type="match status" value="1"/>
</dbReference>
<evidence type="ECO:0000313" key="1">
    <source>
        <dbReference type="EMBL" id="AXR04153.1"/>
    </source>
</evidence>
<dbReference type="InterPro" id="IPR005501">
    <property type="entry name" value="LamB/YcsF/PxpA-like"/>
</dbReference>
<gene>
    <name evidence="1" type="primary">pxpA</name>
    <name evidence="1" type="ORF">D0511_19610</name>
</gene>
<accession>A0AAD0RLP2</accession>
<evidence type="ECO:0000313" key="2">
    <source>
        <dbReference type="Proteomes" id="UP000258102"/>
    </source>
</evidence>
<organism evidence="1 2">
    <name type="scientific">Pseudoalteromonas piscicida</name>
    <dbReference type="NCBI Taxonomy" id="43662"/>
    <lineage>
        <taxon>Bacteria</taxon>
        <taxon>Pseudomonadati</taxon>
        <taxon>Pseudomonadota</taxon>
        <taxon>Gammaproteobacteria</taxon>
        <taxon>Alteromonadales</taxon>
        <taxon>Pseudoalteromonadaceae</taxon>
        <taxon>Pseudoalteromonas</taxon>
    </lineage>
</organism>
<dbReference type="Proteomes" id="UP000258102">
    <property type="component" value="Chromosome 2"/>
</dbReference>
<dbReference type="KEGG" id="ppis:B1L02_21680"/>